<accession>A0ABT1EFA6</accession>
<feature type="compositionally biased region" description="Basic and acidic residues" evidence="1">
    <location>
        <begin position="188"/>
        <end position="211"/>
    </location>
</feature>
<protein>
    <submittedName>
        <fullName evidence="2">Uncharacterized protein</fullName>
    </submittedName>
</protein>
<reference evidence="2 3" key="1">
    <citation type="journal article" date="2022" name="Genome Biol. Evol.">
        <title>Host diet, physiology and behaviors set the stage for Lachnospiraceae cladogenesis.</title>
        <authorList>
            <person name="Vera-Ponce De Leon A."/>
            <person name="Schneider M."/>
            <person name="Jahnes B.C."/>
            <person name="Sadowski V."/>
            <person name="Camuy-Velez L.A."/>
            <person name="Duan J."/>
            <person name="Sabree Z.L."/>
        </authorList>
    </citation>
    <scope>NUCLEOTIDE SEQUENCE [LARGE SCALE GENOMIC DNA]</scope>
    <source>
        <strain evidence="2 3">PAL227</strain>
    </source>
</reference>
<organism evidence="2 3">
    <name type="scientific">Ohessyouella blattaphilus</name>
    <dbReference type="NCBI Taxonomy" id="2949333"/>
    <lineage>
        <taxon>Bacteria</taxon>
        <taxon>Bacillati</taxon>
        <taxon>Bacillota</taxon>
        <taxon>Clostridia</taxon>
        <taxon>Lachnospirales</taxon>
        <taxon>Lachnospiraceae</taxon>
        <taxon>Ohessyouella</taxon>
    </lineage>
</organism>
<evidence type="ECO:0000256" key="1">
    <source>
        <dbReference type="SAM" id="MobiDB-lite"/>
    </source>
</evidence>
<sequence length="357" mass="38820">MDARKIIRKRIIGFILVVLMCMSALLCVQATTTAGERVPIQISKESIGCADAYKLAWDEVIDTQLYYYVACYNQNEGVHHFAVNDIVVSAETVADWLTDDATSLAYNVASAQNPRIHAPRVDEKIKAEYRLTIDTTQLASSENLEGYEIGYTLYTNEVYGDYEVVLENAARVYVYGTVTPEPEPPEPEPPKPEPPKPEPPKPEPPKPEPPKPESPIEPTPTKPETLILPAPAAPRSEAQVPMTPNTQSVPETPTQAVEETPEVEEAALITEPLASTMLAVTAANSIIASSQNAVGAVTGAVQGTTVREILLEHSFVQTFTTGGAIAVILGISITRDMAAITWFKGRKLLNRRKGRGA</sequence>
<gene>
    <name evidence="2" type="ORF">NK118_03780</name>
</gene>
<evidence type="ECO:0000313" key="3">
    <source>
        <dbReference type="Proteomes" id="UP001523565"/>
    </source>
</evidence>
<feature type="region of interest" description="Disordered" evidence="1">
    <location>
        <begin position="177"/>
        <end position="227"/>
    </location>
</feature>
<name>A0ABT1EFA6_9FIRM</name>
<comment type="caution">
    <text evidence="2">The sequence shown here is derived from an EMBL/GenBank/DDBJ whole genome shotgun (WGS) entry which is preliminary data.</text>
</comment>
<proteinExistence type="predicted"/>
<dbReference type="RefSeq" id="WP_262068277.1">
    <property type="nucleotide sequence ID" value="NZ_JAMXOC010000003.1"/>
</dbReference>
<feature type="compositionally biased region" description="Pro residues" evidence="1">
    <location>
        <begin position="212"/>
        <end position="221"/>
    </location>
</feature>
<dbReference type="Proteomes" id="UP001523565">
    <property type="component" value="Unassembled WGS sequence"/>
</dbReference>
<evidence type="ECO:0000313" key="2">
    <source>
        <dbReference type="EMBL" id="MCP1109368.1"/>
    </source>
</evidence>
<keyword evidence="3" id="KW-1185">Reference proteome</keyword>
<dbReference type="EMBL" id="JAMZFV010000003">
    <property type="protein sequence ID" value="MCP1109368.1"/>
    <property type="molecule type" value="Genomic_DNA"/>
</dbReference>